<sequence>MPTRKLMCRIRGCNNLLAADKGGTSDPYVTANLLEKTGKPVKKEQFKTKTIKKTVNPVFDETFTFGDAFELSVPPSQLPSLELKVYDSDTFSSEALGFIVIPLAEINEQVEPKLFTRALQKFGKMKEVKGEIEVALNFSAPPPSPEEEGGGSSSAPPVDMTKPPLPVPPPCIPIDPTSDSVLRPNELHVIVIKCTGLPAMDSAGLFKKGPGTSDPLVTLTLGKEKKKTTVKKKTLEPVWEEAFAIPHSDPGALLMVQVDDYDMGSGNDFMGQVKIPVKALEDGAENREWRRLCTLENEVDNRLGQVLLAMRWMHNPELVASAAPVAADPALEATFQDLDEGDVELKNSHKPELEAEDEKVDGKEPNELHVMVIKAKYIKAMDGTGLLGGLPSINIKIPGMGKKKKEEKKEKEKKKGTSDPFVEVTTSTARKEKYKTEIIKKTLEPVWETNTFAIPESDPGAVLTLTMSDSDMLKSEFMGKVNIPLTALANRSECREWYSLTNKDNVLDEDRGKLLVATRWVYNPRLISEAEALDPNDMGPPLEVAHDKPNKQPNRVTIFVIRARKLQVMDKNMFSSGGSSDPVVTIKYDDEKKKTK</sequence>
<feature type="region of interest" description="Disordered" evidence="3">
    <location>
        <begin position="137"/>
        <end position="165"/>
    </location>
</feature>
<dbReference type="SUPFAM" id="SSF49562">
    <property type="entry name" value="C2 domain (Calcium/lipid-binding domain, CaLB)"/>
    <property type="match status" value="4"/>
</dbReference>
<keyword evidence="2" id="KW-0106">Calcium</keyword>
<protein>
    <recommendedName>
        <fullName evidence="4">C2 domain-containing protein</fullName>
    </recommendedName>
</protein>
<accession>A0ABQ6N0H6</accession>
<proteinExistence type="predicted"/>
<evidence type="ECO:0000259" key="4">
    <source>
        <dbReference type="PROSITE" id="PS50004"/>
    </source>
</evidence>
<keyword evidence="6" id="KW-1185">Reference proteome</keyword>
<dbReference type="EMBL" id="BRYB01000744">
    <property type="protein sequence ID" value="GMI36699.1"/>
    <property type="molecule type" value="Genomic_DNA"/>
</dbReference>
<dbReference type="Pfam" id="PF00168">
    <property type="entry name" value="C2"/>
    <property type="match status" value="4"/>
</dbReference>
<dbReference type="CDD" id="cd00030">
    <property type="entry name" value="C2"/>
    <property type="match status" value="3"/>
</dbReference>
<dbReference type="PANTHER" id="PTHR45911:SF4">
    <property type="entry name" value="MULTIPLE C2 AND TRANSMEMBRANE DOMAIN-CONTAINING PROTEIN"/>
    <property type="match status" value="1"/>
</dbReference>
<feature type="non-terminal residue" evidence="5">
    <location>
        <position position="596"/>
    </location>
</feature>
<feature type="compositionally biased region" description="Basic and acidic residues" evidence="3">
    <location>
        <begin position="407"/>
        <end position="417"/>
    </location>
</feature>
<dbReference type="PANTHER" id="PTHR45911">
    <property type="entry name" value="C2 DOMAIN-CONTAINING PROTEIN"/>
    <property type="match status" value="1"/>
</dbReference>
<evidence type="ECO:0000313" key="6">
    <source>
        <dbReference type="Proteomes" id="UP001165060"/>
    </source>
</evidence>
<name>A0ABQ6N0H6_9STRA</name>
<evidence type="ECO:0000256" key="1">
    <source>
        <dbReference type="ARBA" id="ARBA00022723"/>
    </source>
</evidence>
<feature type="domain" description="C2" evidence="4">
    <location>
        <begin position="1"/>
        <end position="117"/>
    </location>
</feature>
<evidence type="ECO:0000256" key="3">
    <source>
        <dbReference type="SAM" id="MobiDB-lite"/>
    </source>
</evidence>
<dbReference type="SMART" id="SM00239">
    <property type="entry name" value="C2"/>
    <property type="match status" value="3"/>
</dbReference>
<feature type="region of interest" description="Disordered" evidence="3">
    <location>
        <begin position="399"/>
        <end position="421"/>
    </location>
</feature>
<organism evidence="5 6">
    <name type="scientific">Tetraparma gracilis</name>
    <dbReference type="NCBI Taxonomy" id="2962635"/>
    <lineage>
        <taxon>Eukaryota</taxon>
        <taxon>Sar</taxon>
        <taxon>Stramenopiles</taxon>
        <taxon>Ochrophyta</taxon>
        <taxon>Bolidophyceae</taxon>
        <taxon>Parmales</taxon>
        <taxon>Triparmaceae</taxon>
        <taxon>Tetraparma</taxon>
    </lineage>
</organism>
<feature type="domain" description="C2" evidence="4">
    <location>
        <begin position="168"/>
        <end position="290"/>
    </location>
</feature>
<evidence type="ECO:0000256" key="2">
    <source>
        <dbReference type="ARBA" id="ARBA00022837"/>
    </source>
</evidence>
<feature type="compositionally biased region" description="Low complexity" evidence="3">
    <location>
        <begin position="153"/>
        <end position="162"/>
    </location>
</feature>
<dbReference type="PROSITE" id="PS50004">
    <property type="entry name" value="C2"/>
    <property type="match status" value="3"/>
</dbReference>
<feature type="domain" description="C2" evidence="4">
    <location>
        <begin position="347"/>
        <end position="498"/>
    </location>
</feature>
<dbReference type="Proteomes" id="UP001165060">
    <property type="component" value="Unassembled WGS sequence"/>
</dbReference>
<reference evidence="5 6" key="1">
    <citation type="journal article" date="2023" name="Commun. Biol.">
        <title>Genome analysis of Parmales, the sister group of diatoms, reveals the evolutionary specialization of diatoms from phago-mixotrophs to photoautotrophs.</title>
        <authorList>
            <person name="Ban H."/>
            <person name="Sato S."/>
            <person name="Yoshikawa S."/>
            <person name="Yamada K."/>
            <person name="Nakamura Y."/>
            <person name="Ichinomiya M."/>
            <person name="Sato N."/>
            <person name="Blanc-Mathieu R."/>
            <person name="Endo H."/>
            <person name="Kuwata A."/>
            <person name="Ogata H."/>
        </authorList>
    </citation>
    <scope>NUCLEOTIDE SEQUENCE [LARGE SCALE GENOMIC DNA]</scope>
</reference>
<gene>
    <name evidence="5" type="ORF">TeGR_g10703</name>
</gene>
<dbReference type="InterPro" id="IPR035892">
    <property type="entry name" value="C2_domain_sf"/>
</dbReference>
<keyword evidence="1" id="KW-0479">Metal-binding</keyword>
<comment type="caution">
    <text evidence="5">The sequence shown here is derived from an EMBL/GenBank/DDBJ whole genome shotgun (WGS) entry which is preliminary data.</text>
</comment>
<evidence type="ECO:0000313" key="5">
    <source>
        <dbReference type="EMBL" id="GMI36699.1"/>
    </source>
</evidence>
<dbReference type="InterPro" id="IPR000008">
    <property type="entry name" value="C2_dom"/>
</dbReference>
<dbReference type="Gene3D" id="2.60.40.150">
    <property type="entry name" value="C2 domain"/>
    <property type="match status" value="4"/>
</dbReference>